<dbReference type="InterPro" id="IPR023591">
    <property type="entry name" value="Ribosomal_uS2_flav_dom_sf"/>
</dbReference>
<dbReference type="GO" id="GO:0003735">
    <property type="term" value="F:structural constituent of ribosome"/>
    <property type="evidence" value="ECO:0007669"/>
    <property type="project" value="InterPro"/>
</dbReference>
<dbReference type="Pfam" id="PF00318">
    <property type="entry name" value="Ribosomal_S2"/>
    <property type="match status" value="1"/>
</dbReference>
<dbReference type="Gene3D" id="3.40.50.10490">
    <property type="entry name" value="Glucose-6-phosphate isomerase like protein, domain 1"/>
    <property type="match status" value="1"/>
</dbReference>
<dbReference type="InterPro" id="IPR005706">
    <property type="entry name" value="Ribosomal_uS2_bac/mit/plastid"/>
</dbReference>
<dbReference type="FunFam" id="3.40.50.10490:FF:000050">
    <property type="entry name" value="Related to MRP4-mitochondrial ribosomal protein, small subunit"/>
    <property type="match status" value="1"/>
</dbReference>
<keyword evidence="4" id="KW-1185">Reference proteome</keyword>
<comment type="caution">
    <text evidence="3">The sequence shown here is derived from an EMBL/GenBank/DDBJ whole genome shotgun (WGS) entry which is preliminary data.</text>
</comment>
<dbReference type="HAMAP" id="MF_00291_B">
    <property type="entry name" value="Ribosomal_uS2_B"/>
    <property type="match status" value="1"/>
</dbReference>
<feature type="compositionally biased region" description="Low complexity" evidence="2">
    <location>
        <begin position="40"/>
        <end position="60"/>
    </location>
</feature>
<name>A0A0L6V974_9BASI</name>
<sequence length="414" mass="46023">MILDGITYQREVTLTKTMSRHQLLRQLASASAKPSIIRHSSTSTQNTTATTIATTEQSTSASAGLTPSLLRLTNHETLKKDRLNSLIQRMENSARRTIEFRQRLAHDRDRLSKLGSIQTTLQSAKPSHFRTHPTQITDLTLATLIAATTHLGHNKSLTCPTNFPLIYGTRSDIAIIDLRQTLTYLRRACNVMRETVLNDGIVLFSNGVPGTEKAIKQASERLGDNGYSLGIRPNGKGASWVRGTLTNATEVLKRPRQVAKQLRLANAAESSDDQQSQRKQQADNLESLKFLPSLIVVFNPRDSRVLMREASLKQIPTIGLIDTDVDPRVVTYPIPANDDSVRSIELIAGVLSRAGQDGLKRRTELSVSFLSSPIPLAKLLIEEPSFLFLQNFVEISRLRIYIIDLSHLTIFLAK</sequence>
<keyword evidence="3" id="KW-0689">Ribosomal protein</keyword>
<dbReference type="PANTHER" id="PTHR12534">
    <property type="entry name" value="30S RIBOSOMAL PROTEIN S2 PROKARYOTIC AND ORGANELLAR"/>
    <property type="match status" value="1"/>
</dbReference>
<dbReference type="Proteomes" id="UP000037035">
    <property type="component" value="Unassembled WGS sequence"/>
</dbReference>
<dbReference type="EMBL" id="LAVV01007047">
    <property type="protein sequence ID" value="KNZ57308.1"/>
    <property type="molecule type" value="Genomic_DNA"/>
</dbReference>
<dbReference type="CDD" id="cd01425">
    <property type="entry name" value="RPS2"/>
    <property type="match status" value="1"/>
</dbReference>
<dbReference type="InterPro" id="IPR001865">
    <property type="entry name" value="Ribosomal_uS2"/>
</dbReference>
<reference evidence="3 4" key="1">
    <citation type="submission" date="2015-08" db="EMBL/GenBank/DDBJ databases">
        <title>Next Generation Sequencing and Analysis of the Genome of Puccinia sorghi L Schw, the Causal Agent of Maize Common Rust.</title>
        <authorList>
            <person name="Rochi L."/>
            <person name="Burguener G."/>
            <person name="Darino M."/>
            <person name="Turjanski A."/>
            <person name="Kreff E."/>
            <person name="Dieguez M.J."/>
            <person name="Sacco F."/>
        </authorList>
    </citation>
    <scope>NUCLEOTIDE SEQUENCE [LARGE SCALE GENOMIC DNA]</scope>
    <source>
        <strain evidence="3 4">RO10H11247</strain>
    </source>
</reference>
<dbReference type="PRINTS" id="PR00395">
    <property type="entry name" value="RIBOSOMALS2"/>
</dbReference>
<dbReference type="VEuPathDB" id="FungiDB:VP01_218g6"/>
<proteinExistence type="inferred from homology"/>
<comment type="similarity">
    <text evidence="1">Belongs to the universal ribosomal protein uS2 family.</text>
</comment>
<accession>A0A0L6V974</accession>
<protein>
    <submittedName>
        <fullName evidence="3">Ribosomal protein S2</fullName>
    </submittedName>
</protein>
<dbReference type="STRING" id="27349.A0A0L6V974"/>
<dbReference type="GO" id="GO:0006412">
    <property type="term" value="P:translation"/>
    <property type="evidence" value="ECO:0007669"/>
    <property type="project" value="InterPro"/>
</dbReference>
<dbReference type="PANTHER" id="PTHR12534:SF0">
    <property type="entry name" value="SMALL RIBOSOMAL SUBUNIT PROTEIN US2M"/>
    <property type="match status" value="1"/>
</dbReference>
<dbReference type="OrthoDB" id="2320368at2759"/>
<evidence type="ECO:0000313" key="4">
    <source>
        <dbReference type="Proteomes" id="UP000037035"/>
    </source>
</evidence>
<evidence type="ECO:0000313" key="3">
    <source>
        <dbReference type="EMBL" id="KNZ57308.1"/>
    </source>
</evidence>
<feature type="region of interest" description="Disordered" evidence="2">
    <location>
        <begin position="35"/>
        <end position="60"/>
    </location>
</feature>
<dbReference type="AlphaFoldDB" id="A0A0L6V974"/>
<dbReference type="NCBIfam" id="TIGR01011">
    <property type="entry name" value="rpsB_bact"/>
    <property type="match status" value="1"/>
</dbReference>
<gene>
    <name evidence="3" type="primary">rpsB</name>
    <name evidence="3" type="ORF">VP01_218g6</name>
</gene>
<evidence type="ECO:0000256" key="2">
    <source>
        <dbReference type="SAM" id="MobiDB-lite"/>
    </source>
</evidence>
<dbReference type="SUPFAM" id="SSF52313">
    <property type="entry name" value="Ribosomal protein S2"/>
    <property type="match status" value="1"/>
</dbReference>
<keyword evidence="3" id="KW-0687">Ribonucleoprotein</keyword>
<organism evidence="3 4">
    <name type="scientific">Puccinia sorghi</name>
    <dbReference type="NCBI Taxonomy" id="27349"/>
    <lineage>
        <taxon>Eukaryota</taxon>
        <taxon>Fungi</taxon>
        <taxon>Dikarya</taxon>
        <taxon>Basidiomycota</taxon>
        <taxon>Pucciniomycotina</taxon>
        <taxon>Pucciniomycetes</taxon>
        <taxon>Pucciniales</taxon>
        <taxon>Pucciniaceae</taxon>
        <taxon>Puccinia</taxon>
    </lineage>
</organism>
<dbReference type="GO" id="GO:0005763">
    <property type="term" value="C:mitochondrial small ribosomal subunit"/>
    <property type="evidence" value="ECO:0007669"/>
    <property type="project" value="TreeGrafter"/>
</dbReference>
<evidence type="ECO:0000256" key="1">
    <source>
        <dbReference type="ARBA" id="ARBA00006242"/>
    </source>
</evidence>